<comment type="caution">
    <text evidence="20">Lacks conserved residue(s) required for the propagation of feature annotation.</text>
</comment>
<dbReference type="STRING" id="447.Lboz_1428"/>
<dbReference type="PANTHER" id="PTHR21327:SF18">
    <property type="entry name" value="3,4-DIHYDROXY-2-BUTANONE 4-PHOSPHATE SYNTHASE"/>
    <property type="match status" value="1"/>
</dbReference>
<evidence type="ECO:0000256" key="3">
    <source>
        <dbReference type="ARBA" id="ARBA00002284"/>
    </source>
</evidence>
<evidence type="ECO:0000313" key="22">
    <source>
        <dbReference type="EMBL" id="KTC73988.1"/>
    </source>
</evidence>
<dbReference type="SUPFAM" id="SSF55821">
    <property type="entry name" value="YrdC/RibB"/>
    <property type="match status" value="1"/>
</dbReference>
<dbReference type="GO" id="GO:0005829">
    <property type="term" value="C:cytosol"/>
    <property type="evidence" value="ECO:0007669"/>
    <property type="project" value="TreeGrafter"/>
</dbReference>
<dbReference type="NCBIfam" id="NF001591">
    <property type="entry name" value="PRK00393.1"/>
    <property type="match status" value="1"/>
</dbReference>
<evidence type="ECO:0000259" key="21">
    <source>
        <dbReference type="Pfam" id="PF00925"/>
    </source>
</evidence>
<feature type="binding site" evidence="20">
    <location>
        <position position="34"/>
    </location>
    <ligand>
        <name>D-ribulose 5-phosphate</name>
        <dbReference type="ChEBI" id="CHEBI:58121"/>
    </ligand>
</feature>
<feature type="region of interest" description="DHBP synthase" evidence="20">
    <location>
        <begin position="1"/>
        <end position="203"/>
    </location>
</feature>
<comment type="similarity">
    <text evidence="6 20">In the N-terminal section; belongs to the DHBP synthase family.</text>
</comment>
<evidence type="ECO:0000256" key="1">
    <source>
        <dbReference type="ARBA" id="ARBA00000141"/>
    </source>
</evidence>
<dbReference type="Proteomes" id="UP000054695">
    <property type="component" value="Unassembled WGS sequence"/>
</dbReference>
<accession>A0A0W0RSG6</accession>
<comment type="similarity">
    <text evidence="7 20">In the C-terminal section; belongs to the GTP cyclohydrolase II family.</text>
</comment>
<keyword evidence="14 20" id="KW-0342">GTP-binding</keyword>
<feature type="binding site" evidence="20">
    <location>
        <begin position="297"/>
        <end position="299"/>
    </location>
    <ligand>
        <name>GTP</name>
        <dbReference type="ChEBI" id="CHEBI:37565"/>
    </ligand>
</feature>
<gene>
    <name evidence="22" type="primary">ribA_1</name>
    <name evidence="20" type="synonym">ribBA</name>
    <name evidence="22" type="ORF">Lboz_1428</name>
</gene>
<dbReference type="GO" id="GO:0008270">
    <property type="term" value="F:zinc ion binding"/>
    <property type="evidence" value="ECO:0007669"/>
    <property type="project" value="UniProtKB-UniRule"/>
</dbReference>
<evidence type="ECO:0000256" key="18">
    <source>
        <dbReference type="ARBA" id="ARBA00043932"/>
    </source>
</evidence>
<dbReference type="OrthoDB" id="9793111at2"/>
<dbReference type="EC" id="3.5.4.25" evidence="20"/>
<feature type="domain" description="GTP cyclohydrolase II" evidence="21">
    <location>
        <begin position="212"/>
        <end position="375"/>
    </location>
</feature>
<dbReference type="HAMAP" id="MF_01283">
    <property type="entry name" value="RibBA"/>
    <property type="match status" value="1"/>
</dbReference>
<comment type="cofactor">
    <cofactor evidence="2">
        <name>Mn(2+)</name>
        <dbReference type="ChEBI" id="CHEBI:29035"/>
    </cofactor>
</comment>
<dbReference type="Gene3D" id="3.90.870.10">
    <property type="entry name" value="DHBP synthase"/>
    <property type="match status" value="1"/>
</dbReference>
<feature type="site" description="Essential for DHBP synthase activity" evidence="20">
    <location>
        <position position="128"/>
    </location>
</feature>
<evidence type="ECO:0000256" key="11">
    <source>
        <dbReference type="ARBA" id="ARBA00022801"/>
    </source>
</evidence>
<dbReference type="GO" id="GO:0005525">
    <property type="term" value="F:GTP binding"/>
    <property type="evidence" value="ECO:0007669"/>
    <property type="project" value="UniProtKB-KW"/>
</dbReference>
<dbReference type="InterPro" id="IPR000926">
    <property type="entry name" value="RibA"/>
</dbReference>
<comment type="cofactor">
    <cofactor evidence="20">
        <name>Mg(2+)</name>
        <dbReference type="ChEBI" id="CHEBI:18420"/>
    </cofactor>
    <cofactor evidence="20">
        <name>Mn(2+)</name>
        <dbReference type="ChEBI" id="CHEBI:29035"/>
    </cofactor>
    <text evidence="20">Binds 2 divalent metal cations per subunit. Magnesium or manganese.</text>
</comment>
<reference evidence="22 23" key="1">
    <citation type="submission" date="2015-11" db="EMBL/GenBank/DDBJ databases">
        <title>Genomic analysis of 38 Legionella species identifies large and diverse effector repertoires.</title>
        <authorList>
            <person name="Burstein D."/>
            <person name="Amaro F."/>
            <person name="Zusman T."/>
            <person name="Lifshitz Z."/>
            <person name="Cohen O."/>
            <person name="Gilbert J.A."/>
            <person name="Pupko T."/>
            <person name="Shuman H.A."/>
            <person name="Segal G."/>
        </authorList>
    </citation>
    <scope>NUCLEOTIDE SEQUENCE [LARGE SCALE GENOMIC DNA]</scope>
    <source>
        <strain evidence="22 23">WIGA</strain>
    </source>
</reference>
<comment type="function">
    <text evidence="3 20">Catalyzes the conversion of D-ribulose 5-phosphate to formate and 3,4-dihydroxy-2-butanone 4-phosphate.</text>
</comment>
<dbReference type="HAMAP" id="MF_00180">
    <property type="entry name" value="RibB"/>
    <property type="match status" value="1"/>
</dbReference>
<organism evidence="22 23">
    <name type="scientific">Legionella bozemanae</name>
    <name type="common">Fluoribacter bozemanae</name>
    <dbReference type="NCBI Taxonomy" id="447"/>
    <lineage>
        <taxon>Bacteria</taxon>
        <taxon>Pseudomonadati</taxon>
        <taxon>Pseudomonadota</taxon>
        <taxon>Gammaproteobacteria</taxon>
        <taxon>Legionellales</taxon>
        <taxon>Legionellaceae</taxon>
        <taxon>Legionella</taxon>
    </lineage>
</organism>
<feature type="binding site" evidence="20">
    <location>
        <position position="260"/>
    </location>
    <ligand>
        <name>Zn(2+)</name>
        <dbReference type="ChEBI" id="CHEBI:29105"/>
        <note>catalytic</note>
    </ligand>
</feature>
<keyword evidence="12 20" id="KW-0862">Zinc</keyword>
<comment type="catalytic activity">
    <reaction evidence="1 20">
        <text>D-ribulose 5-phosphate = (2S)-2-hydroxy-3-oxobutyl phosphate + formate + H(+)</text>
        <dbReference type="Rhea" id="RHEA:18457"/>
        <dbReference type="ChEBI" id="CHEBI:15378"/>
        <dbReference type="ChEBI" id="CHEBI:15740"/>
        <dbReference type="ChEBI" id="CHEBI:58121"/>
        <dbReference type="ChEBI" id="CHEBI:58830"/>
        <dbReference type="EC" id="4.1.99.12"/>
    </reaction>
</comment>
<dbReference type="FunFam" id="3.40.50.10990:FF:000001">
    <property type="entry name" value="Riboflavin biosynthesis protein RibBA"/>
    <property type="match status" value="1"/>
</dbReference>
<comment type="function">
    <text evidence="18 20">Catalyzes the conversion of GTP to 2,5-diamino-6-ribosylamino-4(3H)-pyrimidinone 5'-phosphate (DARP), formate and pyrophosphate.</text>
</comment>
<keyword evidence="9 20" id="KW-0479">Metal-binding</keyword>
<comment type="cofactor">
    <cofactor evidence="20">
        <name>Zn(2+)</name>
        <dbReference type="ChEBI" id="CHEBI:29105"/>
    </cofactor>
    <text evidence="20">Binds 1 zinc ion per subunit.</text>
</comment>
<evidence type="ECO:0000256" key="5">
    <source>
        <dbReference type="ARBA" id="ARBA00004904"/>
    </source>
</evidence>
<feature type="binding site" evidence="20">
    <location>
        <position position="30"/>
    </location>
    <ligand>
        <name>Mg(2+)</name>
        <dbReference type="ChEBI" id="CHEBI:18420"/>
        <label>1</label>
    </ligand>
</feature>
<dbReference type="InterPro" id="IPR000422">
    <property type="entry name" value="DHBP_synthase_RibB"/>
</dbReference>
<keyword evidence="13 20" id="KW-0460">Magnesium</keyword>
<feature type="active site" description="Proton acceptor; for GTP cyclohydrolase activity" evidence="20">
    <location>
        <position position="331"/>
    </location>
</feature>
<evidence type="ECO:0000256" key="13">
    <source>
        <dbReference type="ARBA" id="ARBA00022842"/>
    </source>
</evidence>
<feature type="active site" description="Nucleophile; for GTP cyclohydrolase activity" evidence="20">
    <location>
        <position position="333"/>
    </location>
</feature>
<dbReference type="GO" id="GO:0008686">
    <property type="term" value="F:3,4-dihydroxy-2-butanone-4-phosphate synthase activity"/>
    <property type="evidence" value="ECO:0007669"/>
    <property type="project" value="UniProtKB-UniRule"/>
</dbReference>
<feature type="binding site" evidence="20">
    <location>
        <position position="166"/>
    </location>
    <ligand>
        <name>D-ribulose 5-phosphate</name>
        <dbReference type="ChEBI" id="CHEBI:58121"/>
    </ligand>
</feature>
<evidence type="ECO:0000256" key="20">
    <source>
        <dbReference type="HAMAP-Rule" id="MF_01283"/>
    </source>
</evidence>
<dbReference type="FunFam" id="3.90.870.10:FF:000001">
    <property type="entry name" value="Riboflavin biosynthesis protein RibBA"/>
    <property type="match status" value="1"/>
</dbReference>
<dbReference type="GO" id="GO:0009231">
    <property type="term" value="P:riboflavin biosynthetic process"/>
    <property type="evidence" value="ECO:0007669"/>
    <property type="project" value="UniProtKB-UniRule"/>
</dbReference>
<dbReference type="UniPathway" id="UPA00275">
    <property type="reaction ID" value="UER00399"/>
</dbReference>
<feature type="binding site" evidence="20">
    <location>
        <position position="319"/>
    </location>
    <ligand>
        <name>GTP</name>
        <dbReference type="ChEBI" id="CHEBI:37565"/>
    </ligand>
</feature>
<dbReference type="GO" id="GO:0000287">
    <property type="term" value="F:magnesium ion binding"/>
    <property type="evidence" value="ECO:0007669"/>
    <property type="project" value="UniProtKB-UniRule"/>
</dbReference>
<evidence type="ECO:0000256" key="10">
    <source>
        <dbReference type="ARBA" id="ARBA00022741"/>
    </source>
</evidence>
<protein>
    <recommendedName>
        <fullName evidence="20">Riboflavin biosynthesis protein RibBA</fullName>
    </recommendedName>
    <domain>
        <recommendedName>
            <fullName evidence="20">3,4-dihydroxy-2-butanone 4-phosphate synthase</fullName>
            <shortName evidence="20">DHBP synthase</shortName>
            <ecNumber evidence="20">4.1.99.12</ecNumber>
        </recommendedName>
    </domain>
    <domain>
        <recommendedName>
            <fullName evidence="20">GTP cyclohydrolase-2</fullName>
            <ecNumber evidence="20">3.5.4.25</ecNumber>
        </recommendedName>
        <alternativeName>
            <fullName evidence="20">GTP cyclohydrolase II</fullName>
        </alternativeName>
    </domain>
</protein>
<name>A0A0W0RSG6_LEGBO</name>
<dbReference type="InterPro" id="IPR032677">
    <property type="entry name" value="GTP_cyclohydro_II"/>
</dbReference>
<dbReference type="HAMAP" id="MF_00179">
    <property type="entry name" value="RibA"/>
    <property type="match status" value="1"/>
</dbReference>
<comment type="catalytic activity">
    <reaction evidence="19 20">
        <text>GTP + 4 H2O = 2,5-diamino-6-hydroxy-4-(5-phosphoribosylamino)-pyrimidine + formate + 2 phosphate + 3 H(+)</text>
        <dbReference type="Rhea" id="RHEA:23704"/>
        <dbReference type="ChEBI" id="CHEBI:15377"/>
        <dbReference type="ChEBI" id="CHEBI:15378"/>
        <dbReference type="ChEBI" id="CHEBI:15740"/>
        <dbReference type="ChEBI" id="CHEBI:37565"/>
        <dbReference type="ChEBI" id="CHEBI:43474"/>
        <dbReference type="ChEBI" id="CHEBI:58614"/>
        <dbReference type="EC" id="3.5.4.25"/>
    </reaction>
</comment>
<dbReference type="GO" id="GO:0030145">
    <property type="term" value="F:manganese ion binding"/>
    <property type="evidence" value="ECO:0007669"/>
    <property type="project" value="UniProtKB-UniRule"/>
</dbReference>
<comment type="pathway">
    <text evidence="4 20">Cofactor biosynthesis; riboflavin biosynthesis; 5-amino-6-(D-ribitylamino)uracil from GTP: step 1/4.</text>
</comment>
<comment type="caution">
    <text evidence="22">The sequence shown here is derived from an EMBL/GenBank/DDBJ whole genome shotgun (WGS) entry which is preliminary data.</text>
</comment>
<dbReference type="CDD" id="cd00641">
    <property type="entry name" value="GTP_cyclohydro2"/>
    <property type="match status" value="1"/>
</dbReference>
<evidence type="ECO:0000256" key="4">
    <source>
        <dbReference type="ARBA" id="ARBA00004853"/>
    </source>
</evidence>
<keyword evidence="23" id="KW-1185">Reference proteome</keyword>
<evidence type="ECO:0000256" key="15">
    <source>
        <dbReference type="ARBA" id="ARBA00023211"/>
    </source>
</evidence>
<dbReference type="AlphaFoldDB" id="A0A0W0RSG6"/>
<evidence type="ECO:0000256" key="14">
    <source>
        <dbReference type="ARBA" id="ARBA00023134"/>
    </source>
</evidence>
<dbReference type="Gene3D" id="3.40.50.10990">
    <property type="entry name" value="GTP cyclohydrolase II"/>
    <property type="match status" value="1"/>
</dbReference>
<dbReference type="NCBIfam" id="TIGR00505">
    <property type="entry name" value="ribA"/>
    <property type="match status" value="1"/>
</dbReference>
<dbReference type="PATRIC" id="fig|447.4.peg.1527"/>
<evidence type="ECO:0000256" key="7">
    <source>
        <dbReference type="ARBA" id="ARBA00008976"/>
    </source>
</evidence>
<keyword evidence="8 20" id="KW-0686">Riboflavin biosynthesis</keyword>
<dbReference type="GO" id="GO:0003935">
    <property type="term" value="F:GTP cyclohydrolase II activity"/>
    <property type="evidence" value="ECO:0007669"/>
    <property type="project" value="UniProtKB-UniRule"/>
</dbReference>
<dbReference type="InterPro" id="IPR036144">
    <property type="entry name" value="RibA-like_sf"/>
</dbReference>
<feature type="site" description="Essential for DHBP synthase activity" evidence="20">
    <location>
        <position position="166"/>
    </location>
</feature>
<dbReference type="SUPFAM" id="SSF142695">
    <property type="entry name" value="RibA-like"/>
    <property type="match status" value="1"/>
</dbReference>
<keyword evidence="10 20" id="KW-0547">Nucleotide-binding</keyword>
<feature type="binding site" evidence="20">
    <location>
        <position position="359"/>
    </location>
    <ligand>
        <name>GTP</name>
        <dbReference type="ChEBI" id="CHEBI:37565"/>
    </ligand>
</feature>
<keyword evidence="17 20" id="KW-0511">Multifunctional enzyme</keyword>
<evidence type="ECO:0000256" key="2">
    <source>
        <dbReference type="ARBA" id="ARBA00001936"/>
    </source>
</evidence>
<evidence type="ECO:0000256" key="9">
    <source>
        <dbReference type="ARBA" id="ARBA00022723"/>
    </source>
</evidence>
<dbReference type="PANTHER" id="PTHR21327">
    <property type="entry name" value="GTP CYCLOHYDROLASE II-RELATED"/>
    <property type="match status" value="1"/>
</dbReference>
<keyword evidence="16 20" id="KW-0456">Lyase</keyword>
<evidence type="ECO:0000256" key="6">
    <source>
        <dbReference type="ARBA" id="ARBA00005520"/>
    </source>
</evidence>
<dbReference type="Pfam" id="PF00926">
    <property type="entry name" value="DHBP_synthase"/>
    <property type="match status" value="1"/>
</dbReference>
<feature type="binding site" evidence="20">
    <location>
        <position position="276"/>
    </location>
    <ligand>
        <name>GTP</name>
        <dbReference type="ChEBI" id="CHEBI:37565"/>
    </ligand>
</feature>
<dbReference type="PIRSF" id="PIRSF001259">
    <property type="entry name" value="RibA"/>
    <property type="match status" value="1"/>
</dbReference>
<dbReference type="InterPro" id="IPR017945">
    <property type="entry name" value="DHBP_synth_RibB-like_a/b_dom"/>
</dbReference>
<evidence type="ECO:0000256" key="19">
    <source>
        <dbReference type="ARBA" id="ARBA00049295"/>
    </source>
</evidence>
<keyword evidence="15 20" id="KW-0464">Manganese</keyword>
<dbReference type="RefSeq" id="WP_058459091.1">
    <property type="nucleotide sequence ID" value="NZ_CAAAIY010000001.1"/>
</dbReference>
<feature type="binding site" evidence="20">
    <location>
        <begin position="29"/>
        <end position="30"/>
    </location>
    <ligand>
        <name>D-ribulose 5-phosphate</name>
        <dbReference type="ChEBI" id="CHEBI:58121"/>
    </ligand>
</feature>
<evidence type="ECO:0000256" key="17">
    <source>
        <dbReference type="ARBA" id="ARBA00023268"/>
    </source>
</evidence>
<dbReference type="EC" id="4.1.99.12" evidence="20"/>
<evidence type="ECO:0000256" key="16">
    <source>
        <dbReference type="ARBA" id="ARBA00023239"/>
    </source>
</evidence>
<dbReference type="NCBIfam" id="TIGR00506">
    <property type="entry name" value="ribB"/>
    <property type="match status" value="1"/>
</dbReference>
<keyword evidence="11 20" id="KW-0378">Hydrolase</keyword>
<proteinExistence type="inferred from homology"/>
<feature type="binding site" evidence="20">
    <location>
        <position position="271"/>
    </location>
    <ligand>
        <name>Zn(2+)</name>
        <dbReference type="ChEBI" id="CHEBI:29105"/>
        <note>catalytic</note>
    </ligand>
</feature>
<feature type="binding site" evidence="20">
    <location>
        <position position="30"/>
    </location>
    <ligand>
        <name>Mg(2+)</name>
        <dbReference type="ChEBI" id="CHEBI:18420"/>
        <label>2</label>
    </ligand>
</feature>
<evidence type="ECO:0000256" key="12">
    <source>
        <dbReference type="ARBA" id="ARBA00022833"/>
    </source>
</evidence>
<feature type="binding site" evidence="20">
    <location>
        <position position="273"/>
    </location>
    <ligand>
        <name>Zn(2+)</name>
        <dbReference type="ChEBI" id="CHEBI:29105"/>
        <note>catalytic</note>
    </ligand>
</feature>
<feature type="binding site" evidence="20">
    <location>
        <begin position="255"/>
        <end position="259"/>
    </location>
    <ligand>
        <name>GTP</name>
        <dbReference type="ChEBI" id="CHEBI:37565"/>
    </ligand>
</feature>
<dbReference type="Pfam" id="PF00925">
    <property type="entry name" value="GTP_cyclohydro2"/>
    <property type="match status" value="1"/>
</dbReference>
<dbReference type="EMBL" id="LNXU01000017">
    <property type="protein sequence ID" value="KTC73988.1"/>
    <property type="molecule type" value="Genomic_DNA"/>
</dbReference>
<feature type="region of interest" description="GTP cyclohydrolase II" evidence="20">
    <location>
        <begin position="204"/>
        <end position="402"/>
    </location>
</feature>
<sequence>MKYSLATIEHAVETLKAGKMVILMDDEDRENEGDLVVAAEYATPEAINFMSRHGCGLICLSMADELIDKLQLPMMAQNNKSPYGTAFTVSIEAAEGVSTGISAKDRAQTIKVAINPESGPTDIISPGHIFPLRARKKGVLERQGQTEGSVDLAKLAGLTPAAVICEIINEDGTMSRRDELVSFSKKHNIPLVTIKDLIEYRIRHEVLVNAAASTRIPLQNKGDFTMTVFANELDNAEHFALVKPPVFANRVPLVRIHSECITGDIFGSCKCDCGNQLEKSLALIAAEGGVLIYLRQEGRGIGLANKLKAYALQEQGWDTVDANHQLGLPVDSRNYAIAYQILKYFGIDAIRLLTNNPSKIAAVDRYGIKVMERVPLEIEPTKESHRYLKTKKEKLGHLLAIN</sequence>
<evidence type="ECO:0000256" key="8">
    <source>
        <dbReference type="ARBA" id="ARBA00022619"/>
    </source>
</evidence>
<evidence type="ECO:0000313" key="23">
    <source>
        <dbReference type="Proteomes" id="UP000054695"/>
    </source>
</evidence>
<comment type="pathway">
    <text evidence="5 20">Cofactor biosynthesis; riboflavin biosynthesis; 2-hydroxy-3-oxobutyl phosphate from D-ribulose 5-phosphate: step 1/1.</text>
</comment>
<dbReference type="InterPro" id="IPR016299">
    <property type="entry name" value="Riboflavin_synth_RibBA"/>
</dbReference>
<feature type="binding site" evidence="20">
    <location>
        <position position="354"/>
    </location>
    <ligand>
        <name>GTP</name>
        <dbReference type="ChEBI" id="CHEBI:37565"/>
    </ligand>
</feature>